<keyword evidence="2 5" id="KW-0328">Glycosyltransferase</keyword>
<dbReference type="Gene3D" id="3.40.50.2000">
    <property type="entry name" value="Glycogen Phosphorylase B"/>
    <property type="match status" value="1"/>
</dbReference>
<reference evidence="7" key="1">
    <citation type="submission" date="2014-01" db="EMBL/GenBank/DDBJ databases">
        <authorList>
            <person name="Aslett M."/>
        </authorList>
    </citation>
    <scope>NUCLEOTIDE SEQUENCE</scope>
</reference>
<reference evidence="7" key="2">
    <citation type="submission" date="2014-03" db="EMBL/GenBank/DDBJ databases">
        <title>The whipworm genome and dual-species transcriptomics of an intimate host-pathogen interaction.</title>
        <authorList>
            <person name="Foth B.J."/>
            <person name="Tsai I.J."/>
            <person name="Reid A.J."/>
            <person name="Bancroft A.J."/>
            <person name="Nichol S."/>
            <person name="Tracey A."/>
            <person name="Holroyd N."/>
            <person name="Cotton J.A."/>
            <person name="Stanley E.J."/>
            <person name="Zarowiecki M."/>
            <person name="Liu J.Z."/>
            <person name="Huckvale T."/>
            <person name="Cooper P.J."/>
            <person name="Grencis R.K."/>
            <person name="Berriman M."/>
        </authorList>
    </citation>
    <scope>NUCLEOTIDE SEQUENCE [LARGE SCALE GENOMIC DNA]</scope>
</reference>
<evidence type="ECO:0000256" key="1">
    <source>
        <dbReference type="ARBA" id="ARBA00009995"/>
    </source>
</evidence>
<sequence length="86" mass="9685">MPHVMASKWAPQISILQHPKTVVFLAHCGYKSLREAIRANVPVLAMPFFGDQFRNAAMLLKLNIGQRVDKTDFQKSAKDKQVHGVL</sequence>
<name>A0A077YVV2_TRITR</name>
<dbReference type="EMBL" id="HG805812">
    <property type="protein sequence ID" value="CDW51921.1"/>
    <property type="molecule type" value="Genomic_DNA"/>
</dbReference>
<dbReference type="GO" id="GO:0016020">
    <property type="term" value="C:membrane"/>
    <property type="evidence" value="ECO:0007669"/>
    <property type="project" value="UniProtKB-SubCell"/>
</dbReference>
<gene>
    <name evidence="7" type="ORF">TTRE_0000018001</name>
</gene>
<dbReference type="InterPro" id="IPR035595">
    <property type="entry name" value="UDP_glycos_trans_CS"/>
</dbReference>
<comment type="similarity">
    <text evidence="1 5">Belongs to the UDP-glycosyltransferase family.</text>
</comment>
<dbReference type="STRING" id="36087.A0A077YVV2"/>
<dbReference type="PANTHER" id="PTHR48043:SF145">
    <property type="entry name" value="FI06409P-RELATED"/>
    <property type="match status" value="1"/>
</dbReference>
<dbReference type="Proteomes" id="UP000030665">
    <property type="component" value="Unassembled WGS sequence"/>
</dbReference>
<dbReference type="InterPro" id="IPR002213">
    <property type="entry name" value="UDP_glucos_trans"/>
</dbReference>
<dbReference type="OrthoDB" id="5850162at2759"/>
<protein>
    <recommendedName>
        <fullName evidence="6">UDP-glucuronosyltransferase</fullName>
        <ecNumber evidence="6">2.4.1.17</ecNumber>
    </recommendedName>
</protein>
<keyword evidence="3 5" id="KW-0808">Transferase</keyword>
<dbReference type="AlphaFoldDB" id="A0A077YVV2"/>
<evidence type="ECO:0000256" key="6">
    <source>
        <dbReference type="RuleBase" id="RU362059"/>
    </source>
</evidence>
<evidence type="ECO:0000256" key="4">
    <source>
        <dbReference type="ARBA" id="ARBA00047475"/>
    </source>
</evidence>
<evidence type="ECO:0000256" key="3">
    <source>
        <dbReference type="ARBA" id="ARBA00022679"/>
    </source>
</evidence>
<evidence type="ECO:0000256" key="5">
    <source>
        <dbReference type="RuleBase" id="RU003718"/>
    </source>
</evidence>
<organism evidence="7 8">
    <name type="scientific">Trichuris trichiura</name>
    <name type="common">Whipworm</name>
    <name type="synonym">Trichocephalus trichiurus</name>
    <dbReference type="NCBI Taxonomy" id="36087"/>
    <lineage>
        <taxon>Eukaryota</taxon>
        <taxon>Metazoa</taxon>
        <taxon>Ecdysozoa</taxon>
        <taxon>Nematoda</taxon>
        <taxon>Enoplea</taxon>
        <taxon>Dorylaimia</taxon>
        <taxon>Trichinellida</taxon>
        <taxon>Trichuridae</taxon>
        <taxon>Trichuris</taxon>
    </lineage>
</organism>
<keyword evidence="8" id="KW-1185">Reference proteome</keyword>
<dbReference type="SUPFAM" id="SSF53756">
    <property type="entry name" value="UDP-Glycosyltransferase/glycogen phosphorylase"/>
    <property type="match status" value="1"/>
</dbReference>
<evidence type="ECO:0000313" key="8">
    <source>
        <dbReference type="Proteomes" id="UP000030665"/>
    </source>
</evidence>
<dbReference type="PROSITE" id="PS00375">
    <property type="entry name" value="UDPGT"/>
    <property type="match status" value="1"/>
</dbReference>
<proteinExistence type="inferred from homology"/>
<comment type="subcellular location">
    <subcellularLocation>
        <location evidence="6">Membrane</location>
        <topology evidence="6">Single-pass membrane protein</topology>
    </subcellularLocation>
</comment>
<evidence type="ECO:0000256" key="2">
    <source>
        <dbReference type="ARBA" id="ARBA00022676"/>
    </source>
</evidence>
<accession>A0A077YVV2</accession>
<dbReference type="GO" id="GO:0015020">
    <property type="term" value="F:glucuronosyltransferase activity"/>
    <property type="evidence" value="ECO:0007669"/>
    <property type="project" value="UniProtKB-EC"/>
</dbReference>
<evidence type="ECO:0000313" key="7">
    <source>
        <dbReference type="EMBL" id="CDW51921.1"/>
    </source>
</evidence>
<dbReference type="EC" id="2.4.1.17" evidence="6"/>
<dbReference type="Pfam" id="PF00201">
    <property type="entry name" value="UDPGT"/>
    <property type="match status" value="1"/>
</dbReference>
<dbReference type="InterPro" id="IPR050271">
    <property type="entry name" value="UDP-glycosyltransferase"/>
</dbReference>
<dbReference type="PANTHER" id="PTHR48043">
    <property type="entry name" value="EG:EG0003.4 PROTEIN-RELATED"/>
    <property type="match status" value="1"/>
</dbReference>
<comment type="catalytic activity">
    <reaction evidence="4 6">
        <text>glucuronate acceptor + UDP-alpha-D-glucuronate = acceptor beta-D-glucuronoside + UDP + H(+)</text>
        <dbReference type="Rhea" id="RHEA:21032"/>
        <dbReference type="ChEBI" id="CHEBI:15378"/>
        <dbReference type="ChEBI" id="CHEBI:58052"/>
        <dbReference type="ChEBI" id="CHEBI:58223"/>
        <dbReference type="ChEBI" id="CHEBI:132367"/>
        <dbReference type="ChEBI" id="CHEBI:132368"/>
        <dbReference type="EC" id="2.4.1.17"/>
    </reaction>
</comment>